<dbReference type="PANTHER" id="PTHR10366">
    <property type="entry name" value="NAD DEPENDENT EPIMERASE/DEHYDRATASE"/>
    <property type="match status" value="1"/>
</dbReference>
<keyword evidence="5" id="KW-1185">Reference proteome</keyword>
<dbReference type="InterPro" id="IPR050425">
    <property type="entry name" value="NAD(P)_dehydrat-like"/>
</dbReference>
<dbReference type="PANTHER" id="PTHR10366:SF564">
    <property type="entry name" value="STEROL-4-ALPHA-CARBOXYLATE 3-DEHYDROGENASE, DECARBOXYLATING"/>
    <property type="match status" value="1"/>
</dbReference>
<gene>
    <name evidence="4" type="ORF">ABOM_001904</name>
</gene>
<organism evidence="4 5">
    <name type="scientific">Aspergillus bombycis</name>
    <dbReference type="NCBI Taxonomy" id="109264"/>
    <lineage>
        <taxon>Eukaryota</taxon>
        <taxon>Fungi</taxon>
        <taxon>Dikarya</taxon>
        <taxon>Ascomycota</taxon>
        <taxon>Pezizomycotina</taxon>
        <taxon>Eurotiomycetes</taxon>
        <taxon>Eurotiomycetidae</taxon>
        <taxon>Eurotiales</taxon>
        <taxon>Aspergillaceae</taxon>
        <taxon>Aspergillus</taxon>
    </lineage>
</organism>
<dbReference type="GO" id="GO:0016616">
    <property type="term" value="F:oxidoreductase activity, acting on the CH-OH group of donors, NAD or NADP as acceptor"/>
    <property type="evidence" value="ECO:0007669"/>
    <property type="project" value="TreeGrafter"/>
</dbReference>
<dbReference type="Pfam" id="PF01370">
    <property type="entry name" value="Epimerase"/>
    <property type="match status" value="1"/>
</dbReference>
<accession>A0A1F8ADH0</accession>
<name>A0A1F8ADH0_9EURO</name>
<dbReference type="AlphaFoldDB" id="A0A1F8ADH0"/>
<dbReference type="CDD" id="cd05227">
    <property type="entry name" value="AR_SDR_e"/>
    <property type="match status" value="1"/>
</dbReference>
<reference evidence="4 5" key="1">
    <citation type="journal article" date="2016" name="Genome Biol. Evol.">
        <title>Draft genome sequence of an aflatoxigenic Aspergillus species, A. bombycis.</title>
        <authorList>
            <person name="Moore G.G."/>
            <person name="Mack B.M."/>
            <person name="Beltz S.B."/>
            <person name="Gilbert M.K."/>
        </authorList>
    </citation>
    <scope>NUCLEOTIDE SEQUENCE [LARGE SCALE GENOMIC DNA]</scope>
    <source>
        <strain evidence="5">NRRL 26010</strain>
    </source>
</reference>
<evidence type="ECO:0000256" key="1">
    <source>
        <dbReference type="ARBA" id="ARBA00023002"/>
    </source>
</evidence>
<dbReference type="InterPro" id="IPR001509">
    <property type="entry name" value="Epimerase_deHydtase"/>
</dbReference>
<comment type="caution">
    <text evidence="4">The sequence shown here is derived from an EMBL/GenBank/DDBJ whole genome shotgun (WGS) entry which is preliminary data.</text>
</comment>
<evidence type="ECO:0000256" key="2">
    <source>
        <dbReference type="ARBA" id="ARBA00023445"/>
    </source>
</evidence>
<dbReference type="GeneID" id="34445294"/>
<dbReference type="SUPFAM" id="SSF51735">
    <property type="entry name" value="NAD(P)-binding Rossmann-fold domains"/>
    <property type="match status" value="1"/>
</dbReference>
<sequence>MLLICIYLPKFNGVFGLSPTNKSLKSTPNCIATMTETHRKTILITGASGFLATHVVKAFLRQGYYVRGTVRSDQAAANVRKGFSQYSGRLSFAIVEDIAQPGAFNEAVKGVDGIVHTASPFQTSVQDNKRDLLWPAINGTTSILRAAQEYAPQINRVVITSSMAAVIDAGKGPQSDYTYTEEDWNPMTFEQAERANGLVAYAASKAIAEQAAWRYMETNMPHFSLTTICPPMIYGPVEHHVPTMAKLNTSADDIYRLFNGSSTEIPSTILPVFADVRDVAQAHLSAFESQKAAGERFIVSSGGYTYQEVCDILRSVFPEVRDKVPIGQPGQYEPAVIKVSSNKIKTLLGITFHTLQETVKDTADSLLALEEACKAY</sequence>
<evidence type="ECO:0000313" key="5">
    <source>
        <dbReference type="Proteomes" id="UP000179179"/>
    </source>
</evidence>
<dbReference type="RefSeq" id="XP_022393418.1">
    <property type="nucleotide sequence ID" value="XM_022529034.1"/>
</dbReference>
<keyword evidence="1" id="KW-0560">Oxidoreductase</keyword>
<evidence type="ECO:0000259" key="3">
    <source>
        <dbReference type="Pfam" id="PF01370"/>
    </source>
</evidence>
<dbReference type="STRING" id="109264.A0A1F8ADH0"/>
<dbReference type="InterPro" id="IPR036291">
    <property type="entry name" value="NAD(P)-bd_dom_sf"/>
</dbReference>
<dbReference type="OrthoDB" id="2735536at2759"/>
<evidence type="ECO:0000313" key="4">
    <source>
        <dbReference type="EMBL" id="OGM49701.1"/>
    </source>
</evidence>
<proteinExistence type="inferred from homology"/>
<dbReference type="Gene3D" id="3.40.50.720">
    <property type="entry name" value="NAD(P)-binding Rossmann-like Domain"/>
    <property type="match status" value="1"/>
</dbReference>
<dbReference type="Proteomes" id="UP000179179">
    <property type="component" value="Unassembled WGS sequence"/>
</dbReference>
<dbReference type="FunFam" id="3.40.50.720:FF:000191">
    <property type="entry name" value="Methylglyoxal reductase (NADPH-dependent)"/>
    <property type="match status" value="1"/>
</dbReference>
<feature type="domain" description="NAD-dependent epimerase/dehydratase" evidence="3">
    <location>
        <begin position="42"/>
        <end position="296"/>
    </location>
</feature>
<comment type="similarity">
    <text evidence="2">Belongs to the NAD(P)-dependent epimerase/dehydratase family. Dihydroflavonol-4-reductase subfamily.</text>
</comment>
<dbReference type="EMBL" id="LYCR01000007">
    <property type="protein sequence ID" value="OGM49701.1"/>
    <property type="molecule type" value="Genomic_DNA"/>
</dbReference>
<protein>
    <submittedName>
        <fullName evidence="4">Putative oxidoreductase</fullName>
    </submittedName>
</protein>